<comment type="caution">
    <text evidence="8">The sequence shown here is derived from an EMBL/GenBank/DDBJ whole genome shotgun (WGS) entry which is preliminary data.</text>
</comment>
<dbReference type="PROSITE" id="PS51900">
    <property type="entry name" value="CB"/>
    <property type="match status" value="1"/>
</dbReference>
<protein>
    <submittedName>
        <fullName evidence="8">Integrase</fullName>
    </submittedName>
</protein>
<gene>
    <name evidence="8" type="ORF">A1507_19225</name>
</gene>
<dbReference type="AlphaFoldDB" id="A0A177N2F1"/>
<evidence type="ECO:0000259" key="6">
    <source>
        <dbReference type="PROSITE" id="PS51898"/>
    </source>
</evidence>
<dbReference type="Gene3D" id="3.30.160.390">
    <property type="entry name" value="Integrase, DNA-binding domain"/>
    <property type="match status" value="1"/>
</dbReference>
<evidence type="ECO:0000259" key="7">
    <source>
        <dbReference type="PROSITE" id="PS51900"/>
    </source>
</evidence>
<evidence type="ECO:0000256" key="1">
    <source>
        <dbReference type="ARBA" id="ARBA00008857"/>
    </source>
</evidence>
<comment type="similarity">
    <text evidence="1">Belongs to the 'phage' integrase family.</text>
</comment>
<feature type="domain" description="Tyr recombinase" evidence="6">
    <location>
        <begin position="218"/>
        <end position="401"/>
    </location>
</feature>
<organism evidence="8 9">
    <name type="scientific">Methylomonas koyamae</name>
    <dbReference type="NCBI Taxonomy" id="702114"/>
    <lineage>
        <taxon>Bacteria</taxon>
        <taxon>Pseudomonadati</taxon>
        <taxon>Pseudomonadota</taxon>
        <taxon>Gammaproteobacteria</taxon>
        <taxon>Methylococcales</taxon>
        <taxon>Methylococcaceae</taxon>
        <taxon>Methylomonas</taxon>
    </lineage>
</organism>
<dbReference type="InterPro" id="IPR044068">
    <property type="entry name" value="CB"/>
</dbReference>
<evidence type="ECO:0000256" key="5">
    <source>
        <dbReference type="PROSITE-ProRule" id="PRU01248"/>
    </source>
</evidence>
<dbReference type="InterPro" id="IPR011010">
    <property type="entry name" value="DNA_brk_join_enz"/>
</dbReference>
<name>A0A177N2F1_9GAMM</name>
<dbReference type="PANTHER" id="PTHR30629:SF2">
    <property type="entry name" value="PROPHAGE INTEGRASE INTS-RELATED"/>
    <property type="match status" value="1"/>
</dbReference>
<accession>A0A177N2F1</accession>
<sequence>MAKHILTDATLRNAKPASKDRRLNDGGGLYLLIKPNGAMWWRFDYSIDGKRKTLSLGVYPTTGLADARRKAEDARVSVANGLDPSDKRKEVKAARQLAAENEKRLESGLPIIDSFEYVAREWHEKFKSKWTEDHARRLLTRLEHDVFPFLGKRPIDQIDALELLEVMQRMEARGVIDTTHRALQNCGQIFRYGVLTRRCARDPSSDLRGALSPIRKRHHASITDPKQIAGLLRAIDDYQGSFISKCALQFSALTFCRPGEIRHAEWSEIDLAAKQWRIPPEKMKMRLQHIVPLATQTVHVLMELQPLTGSGKYLFPSERSAARPMSENTVNAALRRMGYTKEEMTAHGFRSMASTRLNEMHFNRDHIERQLAHSEANDVRAAYNYAEYLPERTKMMQAWADHLDELRSGAQVIPFRKQQ</sequence>
<proteinExistence type="inferred from homology"/>
<feature type="domain" description="Core-binding (CB)" evidence="7">
    <location>
        <begin position="113"/>
        <end position="194"/>
    </location>
</feature>
<dbReference type="CDD" id="cd00801">
    <property type="entry name" value="INT_P4_C"/>
    <property type="match status" value="1"/>
</dbReference>
<evidence type="ECO:0000256" key="3">
    <source>
        <dbReference type="ARBA" id="ARBA00023125"/>
    </source>
</evidence>
<dbReference type="EMBL" id="LUUJ01000113">
    <property type="protein sequence ID" value="OAI12062.1"/>
    <property type="molecule type" value="Genomic_DNA"/>
</dbReference>
<dbReference type="OrthoDB" id="9795573at2"/>
<dbReference type="InterPro" id="IPR010998">
    <property type="entry name" value="Integrase_recombinase_N"/>
</dbReference>
<dbReference type="RefSeq" id="WP_064042120.1">
    <property type="nucleotide sequence ID" value="NZ_LUUJ01000113.1"/>
</dbReference>
<dbReference type="InterPro" id="IPR002104">
    <property type="entry name" value="Integrase_catalytic"/>
</dbReference>
<evidence type="ECO:0000313" key="8">
    <source>
        <dbReference type="EMBL" id="OAI12062.1"/>
    </source>
</evidence>
<dbReference type="InterPro" id="IPR053876">
    <property type="entry name" value="Phage_int_M"/>
</dbReference>
<dbReference type="Pfam" id="PF22022">
    <property type="entry name" value="Phage_int_M"/>
    <property type="match status" value="1"/>
</dbReference>
<dbReference type="Gene3D" id="1.10.443.10">
    <property type="entry name" value="Intergrase catalytic core"/>
    <property type="match status" value="1"/>
</dbReference>
<dbReference type="PANTHER" id="PTHR30629">
    <property type="entry name" value="PROPHAGE INTEGRASE"/>
    <property type="match status" value="1"/>
</dbReference>
<evidence type="ECO:0000256" key="2">
    <source>
        <dbReference type="ARBA" id="ARBA00022908"/>
    </source>
</evidence>
<dbReference type="GO" id="GO:0006310">
    <property type="term" value="P:DNA recombination"/>
    <property type="evidence" value="ECO:0007669"/>
    <property type="project" value="UniProtKB-KW"/>
</dbReference>
<dbReference type="GO" id="GO:0015074">
    <property type="term" value="P:DNA integration"/>
    <property type="evidence" value="ECO:0007669"/>
    <property type="project" value="UniProtKB-KW"/>
</dbReference>
<dbReference type="InterPro" id="IPR050808">
    <property type="entry name" value="Phage_Integrase"/>
</dbReference>
<keyword evidence="4" id="KW-0233">DNA recombination</keyword>
<dbReference type="Proteomes" id="UP000077857">
    <property type="component" value="Unassembled WGS sequence"/>
</dbReference>
<dbReference type="GO" id="GO:0003677">
    <property type="term" value="F:DNA binding"/>
    <property type="evidence" value="ECO:0007669"/>
    <property type="project" value="UniProtKB-UniRule"/>
</dbReference>
<evidence type="ECO:0000313" key="9">
    <source>
        <dbReference type="Proteomes" id="UP000077857"/>
    </source>
</evidence>
<dbReference type="InterPro" id="IPR025166">
    <property type="entry name" value="Integrase_DNA_bind_dom"/>
</dbReference>
<dbReference type="SUPFAM" id="SSF56349">
    <property type="entry name" value="DNA breaking-rejoining enzymes"/>
    <property type="match status" value="1"/>
</dbReference>
<keyword evidence="2" id="KW-0229">DNA integration</keyword>
<evidence type="ECO:0000256" key="4">
    <source>
        <dbReference type="ARBA" id="ARBA00023172"/>
    </source>
</evidence>
<reference evidence="8 9" key="1">
    <citation type="submission" date="2016-03" db="EMBL/GenBank/DDBJ databases">
        <authorList>
            <person name="Ploux O."/>
        </authorList>
    </citation>
    <scope>NUCLEOTIDE SEQUENCE [LARGE SCALE GENOMIC DNA]</scope>
    <source>
        <strain evidence="8 9">R-45378</strain>
    </source>
</reference>
<dbReference type="Pfam" id="PF00589">
    <property type="entry name" value="Phage_integrase"/>
    <property type="match status" value="1"/>
</dbReference>
<dbReference type="Gene3D" id="1.10.150.130">
    <property type="match status" value="1"/>
</dbReference>
<dbReference type="Pfam" id="PF13356">
    <property type="entry name" value="Arm-DNA-bind_3"/>
    <property type="match status" value="1"/>
</dbReference>
<dbReference type="InterPro" id="IPR038488">
    <property type="entry name" value="Integrase_DNA-bd_sf"/>
</dbReference>
<keyword evidence="3 5" id="KW-0238">DNA-binding</keyword>
<dbReference type="PROSITE" id="PS51898">
    <property type="entry name" value="TYR_RECOMBINASE"/>
    <property type="match status" value="1"/>
</dbReference>
<dbReference type="InterPro" id="IPR013762">
    <property type="entry name" value="Integrase-like_cat_sf"/>
</dbReference>